<keyword evidence="2 3" id="KW-0326">Glycosidase</keyword>
<sequence>MAGCATGTDPAPGGATGTVAAPYELPSAAGRTEGKRTKPLDFGLAYSDTLPWMSDADLARALDDAVELGTTWIRADLAWTNIQPDSPTQYLWERFDRVAAAARERDLSVLATLGYTPQWSRDHACMTRHSTCPPADNARFAQFATEAVTRYAAMGVHAWQIWNEPNISGFWPGGPDPERYTDMLAQVSGAVRAADSEAFVLLGGLANADTEGGGKRQSAADFLDRSLKLGAGEHIDGISFHPFWRTLLPSTKTGDSPYERVDGARKSLTAVLKAYEQTGLEIWLTEAGSPTHGRGVAADSEQPGQDLTHATDDFQARITADAVRAADALGAVTKVFWYSHRDTKPPEANAAGSHYFGLIEYTGEHKPSFDAYRDAIADHRAQN</sequence>
<evidence type="ECO:0000256" key="2">
    <source>
        <dbReference type="ARBA" id="ARBA00023295"/>
    </source>
</evidence>
<accession>A0ABP9CYL4</accession>
<dbReference type="InterPro" id="IPR051923">
    <property type="entry name" value="Glycosyl_Hydrolase_39"/>
</dbReference>
<dbReference type="EMBL" id="BAABIG010000079">
    <property type="protein sequence ID" value="GAA4819527.1"/>
    <property type="molecule type" value="Genomic_DNA"/>
</dbReference>
<reference evidence="6" key="1">
    <citation type="journal article" date="2019" name="Int. J. Syst. Evol. Microbiol.">
        <title>The Global Catalogue of Microorganisms (GCM) 10K type strain sequencing project: providing services to taxonomists for standard genome sequencing and annotation.</title>
        <authorList>
            <consortium name="The Broad Institute Genomics Platform"/>
            <consortium name="The Broad Institute Genome Sequencing Center for Infectious Disease"/>
            <person name="Wu L."/>
            <person name="Ma J."/>
        </authorList>
    </citation>
    <scope>NUCLEOTIDE SEQUENCE [LARGE SCALE GENOMIC DNA]</scope>
    <source>
        <strain evidence="6">JCM 18081</strain>
    </source>
</reference>
<gene>
    <name evidence="5" type="ORF">GCM10023220_60380</name>
</gene>
<dbReference type="Pfam" id="PF00150">
    <property type="entry name" value="Cellulase"/>
    <property type="match status" value="1"/>
</dbReference>
<evidence type="ECO:0000256" key="3">
    <source>
        <dbReference type="RuleBase" id="RU361153"/>
    </source>
</evidence>
<name>A0ABP9CYL4_9ACTN</name>
<comment type="caution">
    <text evidence="5">The sequence shown here is derived from an EMBL/GenBank/DDBJ whole genome shotgun (WGS) entry which is preliminary data.</text>
</comment>
<organism evidence="5 6">
    <name type="scientific">Streptomyces ziwulingensis</name>
    <dbReference type="NCBI Taxonomy" id="1045501"/>
    <lineage>
        <taxon>Bacteria</taxon>
        <taxon>Bacillati</taxon>
        <taxon>Actinomycetota</taxon>
        <taxon>Actinomycetes</taxon>
        <taxon>Kitasatosporales</taxon>
        <taxon>Streptomycetaceae</taxon>
        <taxon>Streptomyces</taxon>
    </lineage>
</organism>
<evidence type="ECO:0000313" key="5">
    <source>
        <dbReference type="EMBL" id="GAA4819527.1"/>
    </source>
</evidence>
<keyword evidence="1 3" id="KW-0378">Hydrolase</keyword>
<keyword evidence="6" id="KW-1185">Reference proteome</keyword>
<dbReference type="InterPro" id="IPR017853">
    <property type="entry name" value="GH"/>
</dbReference>
<proteinExistence type="inferred from homology"/>
<evidence type="ECO:0000256" key="1">
    <source>
        <dbReference type="ARBA" id="ARBA00022801"/>
    </source>
</evidence>
<feature type="domain" description="Glycoside hydrolase family 5" evidence="4">
    <location>
        <begin position="47"/>
        <end position="291"/>
    </location>
</feature>
<dbReference type="SUPFAM" id="SSF51445">
    <property type="entry name" value="(Trans)glycosidases"/>
    <property type="match status" value="1"/>
</dbReference>
<evidence type="ECO:0000313" key="6">
    <source>
        <dbReference type="Proteomes" id="UP001501265"/>
    </source>
</evidence>
<protein>
    <recommendedName>
        <fullName evidence="4">Glycoside hydrolase family 5 domain-containing protein</fullName>
    </recommendedName>
</protein>
<evidence type="ECO:0000259" key="4">
    <source>
        <dbReference type="Pfam" id="PF00150"/>
    </source>
</evidence>
<dbReference type="Gene3D" id="3.20.20.80">
    <property type="entry name" value="Glycosidases"/>
    <property type="match status" value="1"/>
</dbReference>
<dbReference type="PANTHER" id="PTHR12631">
    <property type="entry name" value="ALPHA-L-IDURONIDASE"/>
    <property type="match status" value="1"/>
</dbReference>
<comment type="similarity">
    <text evidence="3">Belongs to the glycosyl hydrolase 5 (cellulase A) family.</text>
</comment>
<dbReference type="Proteomes" id="UP001501265">
    <property type="component" value="Unassembled WGS sequence"/>
</dbReference>
<dbReference type="InterPro" id="IPR001547">
    <property type="entry name" value="Glyco_hydro_5"/>
</dbReference>
<dbReference type="PANTHER" id="PTHR12631:SF10">
    <property type="entry name" value="BETA-XYLOSIDASE-LIKE PROTEIN-RELATED"/>
    <property type="match status" value="1"/>
</dbReference>